<keyword evidence="2" id="KW-0675">Receptor</keyword>
<dbReference type="EMBL" id="SMBX01000004">
    <property type="protein sequence ID" value="TCU98971.1"/>
    <property type="molecule type" value="Genomic_DNA"/>
</dbReference>
<protein>
    <submittedName>
        <fullName evidence="2">Tripartite-type tricarboxylate transporter receptor subunit TctC</fullName>
    </submittedName>
</protein>
<dbReference type="PANTHER" id="PTHR42928">
    <property type="entry name" value="TRICARBOXYLATE-BINDING PROTEIN"/>
    <property type="match status" value="1"/>
</dbReference>
<comment type="caution">
    <text evidence="2">The sequence shown here is derived from an EMBL/GenBank/DDBJ whole genome shotgun (WGS) entry which is preliminary data.</text>
</comment>
<accession>A0A4R3V5Y0</accession>
<dbReference type="Gene3D" id="3.40.190.150">
    <property type="entry name" value="Bordetella uptake gene, domain 1"/>
    <property type="match status" value="1"/>
</dbReference>
<proteinExistence type="inferred from homology"/>
<evidence type="ECO:0000313" key="3">
    <source>
        <dbReference type="Proteomes" id="UP000294692"/>
    </source>
</evidence>
<evidence type="ECO:0000256" key="1">
    <source>
        <dbReference type="ARBA" id="ARBA00006987"/>
    </source>
</evidence>
<dbReference type="SUPFAM" id="SSF53850">
    <property type="entry name" value="Periplasmic binding protein-like II"/>
    <property type="match status" value="1"/>
</dbReference>
<dbReference type="Gene3D" id="3.40.190.10">
    <property type="entry name" value="Periplasmic binding protein-like II"/>
    <property type="match status" value="1"/>
</dbReference>
<name>A0A4R3V5Y0_9BURK</name>
<dbReference type="PIRSF" id="PIRSF017082">
    <property type="entry name" value="YflP"/>
    <property type="match status" value="1"/>
</dbReference>
<dbReference type="AlphaFoldDB" id="A0A4R3V5Y0"/>
<organism evidence="2 3">
    <name type="scientific">Paracandidimonas soli</name>
    <dbReference type="NCBI Taxonomy" id="1917182"/>
    <lineage>
        <taxon>Bacteria</taxon>
        <taxon>Pseudomonadati</taxon>
        <taxon>Pseudomonadota</taxon>
        <taxon>Betaproteobacteria</taxon>
        <taxon>Burkholderiales</taxon>
        <taxon>Alcaligenaceae</taxon>
        <taxon>Paracandidimonas</taxon>
    </lineage>
</organism>
<sequence length="333" mass="35118">MNDDTSDRVNVTRRDITLFGISLIAGALACSPARAQSWPAKPVRLVVPFGAGSILDSMMRAMVNELGEALGQPFVIEARPGAGGSVGTASVARSPADGYTILVTGANHTISGAMYSNLPYHPITDFAPVASIASSGYALMVNSALPVNTVEEFIAYTREKKGLAYPSAGIGSNTHLAMALLVDMADLDMIHVPFKSTGDAITEVLSGRGHAMIGANVAIMPFLNDKRVRVLAVTTAERSRFMPEVPTIAESGLPGYEYDTWLALLAPAGTPRPIIDRINDAVGPILRNADVLERFTVLGIDPKPMTPEALGDVLKESSENMAKLVAMVGAKAN</sequence>
<gene>
    <name evidence="2" type="ORF">EV686_10469</name>
</gene>
<dbReference type="Proteomes" id="UP000294692">
    <property type="component" value="Unassembled WGS sequence"/>
</dbReference>
<comment type="similarity">
    <text evidence="1">Belongs to the UPF0065 (bug) family.</text>
</comment>
<dbReference type="CDD" id="cd13578">
    <property type="entry name" value="PBP2_Bug27"/>
    <property type="match status" value="1"/>
</dbReference>
<dbReference type="InterPro" id="IPR005064">
    <property type="entry name" value="BUG"/>
</dbReference>
<keyword evidence="3" id="KW-1185">Reference proteome</keyword>
<dbReference type="PANTHER" id="PTHR42928:SF5">
    <property type="entry name" value="BLR1237 PROTEIN"/>
    <property type="match status" value="1"/>
</dbReference>
<evidence type="ECO:0000313" key="2">
    <source>
        <dbReference type="EMBL" id="TCU98971.1"/>
    </source>
</evidence>
<dbReference type="Pfam" id="PF03401">
    <property type="entry name" value="TctC"/>
    <property type="match status" value="1"/>
</dbReference>
<reference evidence="2 3" key="1">
    <citation type="submission" date="2019-03" db="EMBL/GenBank/DDBJ databases">
        <title>Genomic Encyclopedia of Type Strains, Phase IV (KMG-IV): sequencing the most valuable type-strain genomes for metagenomic binning, comparative biology and taxonomic classification.</title>
        <authorList>
            <person name="Goeker M."/>
        </authorList>
    </citation>
    <scope>NUCLEOTIDE SEQUENCE [LARGE SCALE GENOMIC DNA]</scope>
    <source>
        <strain evidence="2 3">DSM 100048</strain>
    </source>
</reference>
<dbReference type="InterPro" id="IPR042100">
    <property type="entry name" value="Bug_dom1"/>
</dbReference>
<dbReference type="RefSeq" id="WP_377748156.1">
    <property type="nucleotide sequence ID" value="NZ_JBHRVM010000001.1"/>
</dbReference>